<sequence>VINEWYRSLRIVLRVADTFDYLYKPCPEQPADTATEAEKAAFRAEYKKHSDVACIMLGKMSPALQRQFENYPPQNMLAELRKMFEKPPAVEINDLEMKGLMDQLHILGKPYGNDMAVNLINRSLNKDFGDFVRNFNMHCVGKTVTELHALLIDFEKGLKDKAPTPQVFTIQKGRDNKPKPQANKKVKGMGKADKNKQVVPYQQDCLHNAFEEAVGNGFITGVNIKNSTINVSHLLYADDVIITTD</sequence>
<evidence type="ECO:0000313" key="3">
    <source>
        <dbReference type="Proteomes" id="UP001151760"/>
    </source>
</evidence>
<comment type="caution">
    <text evidence="2">The sequence shown here is derived from an EMBL/GenBank/DDBJ whole genome shotgun (WGS) entry which is preliminary data.</text>
</comment>
<accession>A0ABQ5F003</accession>
<protein>
    <submittedName>
        <fullName evidence="2">Uncharacterized protein</fullName>
    </submittedName>
</protein>
<proteinExistence type="predicted"/>
<name>A0ABQ5F003_9ASTR</name>
<feature type="non-terminal residue" evidence="2">
    <location>
        <position position="1"/>
    </location>
</feature>
<gene>
    <name evidence="2" type="ORF">Tco_0991274</name>
</gene>
<dbReference type="Proteomes" id="UP001151760">
    <property type="component" value="Unassembled WGS sequence"/>
</dbReference>
<evidence type="ECO:0000313" key="2">
    <source>
        <dbReference type="EMBL" id="GJT56220.1"/>
    </source>
</evidence>
<organism evidence="2 3">
    <name type="scientific">Tanacetum coccineum</name>
    <dbReference type="NCBI Taxonomy" id="301880"/>
    <lineage>
        <taxon>Eukaryota</taxon>
        <taxon>Viridiplantae</taxon>
        <taxon>Streptophyta</taxon>
        <taxon>Embryophyta</taxon>
        <taxon>Tracheophyta</taxon>
        <taxon>Spermatophyta</taxon>
        <taxon>Magnoliopsida</taxon>
        <taxon>eudicotyledons</taxon>
        <taxon>Gunneridae</taxon>
        <taxon>Pentapetalae</taxon>
        <taxon>asterids</taxon>
        <taxon>campanulids</taxon>
        <taxon>Asterales</taxon>
        <taxon>Asteraceae</taxon>
        <taxon>Asteroideae</taxon>
        <taxon>Anthemideae</taxon>
        <taxon>Anthemidinae</taxon>
        <taxon>Tanacetum</taxon>
    </lineage>
</organism>
<reference evidence="2" key="1">
    <citation type="journal article" date="2022" name="Int. J. Mol. Sci.">
        <title>Draft Genome of Tanacetum Coccineum: Genomic Comparison of Closely Related Tanacetum-Family Plants.</title>
        <authorList>
            <person name="Yamashiro T."/>
            <person name="Shiraishi A."/>
            <person name="Nakayama K."/>
            <person name="Satake H."/>
        </authorList>
    </citation>
    <scope>NUCLEOTIDE SEQUENCE</scope>
</reference>
<evidence type="ECO:0000256" key="1">
    <source>
        <dbReference type="SAM" id="MobiDB-lite"/>
    </source>
</evidence>
<feature type="region of interest" description="Disordered" evidence="1">
    <location>
        <begin position="170"/>
        <end position="193"/>
    </location>
</feature>
<keyword evidence="3" id="KW-1185">Reference proteome</keyword>
<dbReference type="EMBL" id="BQNB010016824">
    <property type="protein sequence ID" value="GJT56220.1"/>
    <property type="molecule type" value="Genomic_DNA"/>
</dbReference>
<reference evidence="2" key="2">
    <citation type="submission" date="2022-01" db="EMBL/GenBank/DDBJ databases">
        <authorList>
            <person name="Yamashiro T."/>
            <person name="Shiraishi A."/>
            <person name="Satake H."/>
            <person name="Nakayama K."/>
        </authorList>
    </citation>
    <scope>NUCLEOTIDE SEQUENCE</scope>
</reference>